<dbReference type="Gene3D" id="3.30.470.20">
    <property type="entry name" value="ATP-grasp fold, B domain"/>
    <property type="match status" value="1"/>
</dbReference>
<keyword evidence="2" id="KW-1185">Reference proteome</keyword>
<comment type="caution">
    <text evidence="1">The sequence shown here is derived from an EMBL/GenBank/DDBJ whole genome shotgun (WGS) entry which is preliminary data.</text>
</comment>
<name>A0ABY0HII8_9PEZI</name>
<reference evidence="1 2" key="1">
    <citation type="submission" date="2018-06" db="EMBL/GenBank/DDBJ databases">
        <title>Complete Genomes of Monosporascus.</title>
        <authorList>
            <person name="Robinson A.J."/>
            <person name="Natvig D.O."/>
        </authorList>
    </citation>
    <scope>NUCLEOTIDE SEQUENCE [LARGE SCALE GENOMIC DNA]</scope>
    <source>
        <strain evidence="1 2">CBS 609.92</strain>
    </source>
</reference>
<organism evidence="1 2">
    <name type="scientific">Monosporascus cannonballus</name>
    <dbReference type="NCBI Taxonomy" id="155416"/>
    <lineage>
        <taxon>Eukaryota</taxon>
        <taxon>Fungi</taxon>
        <taxon>Dikarya</taxon>
        <taxon>Ascomycota</taxon>
        <taxon>Pezizomycotina</taxon>
        <taxon>Sordariomycetes</taxon>
        <taxon>Xylariomycetidae</taxon>
        <taxon>Xylariales</taxon>
        <taxon>Xylariales incertae sedis</taxon>
        <taxon>Monosporascus</taxon>
    </lineage>
</organism>
<proteinExistence type="predicted"/>
<dbReference type="EMBL" id="QJNS01000042">
    <property type="protein sequence ID" value="RYO91367.1"/>
    <property type="molecule type" value="Genomic_DNA"/>
</dbReference>
<accession>A0ABY0HII8</accession>
<sequence>MGQPFQYPPVSPSLQAKTIDDVPNKLTIDVEYINACYGMLPTTSPRRSILIPGGDILRKRKEKQRVFEYERGSAGRYIAGIKDTKQRRITLRMREFVTQKYIISIPLLENRKWYVWLYALFVGRLKVHIYREMLALLALDNHKPPRTPAPGRS</sequence>
<evidence type="ECO:0000313" key="1">
    <source>
        <dbReference type="EMBL" id="RYO91367.1"/>
    </source>
</evidence>
<evidence type="ECO:0000313" key="2">
    <source>
        <dbReference type="Proteomes" id="UP000294003"/>
    </source>
</evidence>
<protein>
    <submittedName>
        <fullName evidence="1">Uncharacterized protein</fullName>
    </submittedName>
</protein>
<dbReference type="Proteomes" id="UP000294003">
    <property type="component" value="Unassembled WGS sequence"/>
</dbReference>
<gene>
    <name evidence="1" type="ORF">DL762_002220</name>
</gene>